<dbReference type="Pfam" id="PF01810">
    <property type="entry name" value="LysE"/>
    <property type="match status" value="1"/>
</dbReference>
<evidence type="ECO:0000256" key="6">
    <source>
        <dbReference type="SAM" id="Phobius"/>
    </source>
</evidence>
<dbReference type="EMBL" id="JAAXOS010000002">
    <property type="protein sequence ID" value="NKY25740.1"/>
    <property type="molecule type" value="Genomic_DNA"/>
</dbReference>
<keyword evidence="3 6" id="KW-0812">Transmembrane</keyword>
<feature type="transmembrane region" description="Helical" evidence="6">
    <location>
        <begin position="187"/>
        <end position="207"/>
    </location>
</feature>
<evidence type="ECO:0000256" key="4">
    <source>
        <dbReference type="ARBA" id="ARBA00022989"/>
    </source>
</evidence>
<protein>
    <submittedName>
        <fullName evidence="7">LysE family translocator</fullName>
    </submittedName>
</protein>
<comment type="subcellular location">
    <subcellularLocation>
        <location evidence="1">Cell membrane</location>
        <topology evidence="1">Multi-pass membrane protein</topology>
    </subcellularLocation>
</comment>
<evidence type="ECO:0000256" key="3">
    <source>
        <dbReference type="ARBA" id="ARBA00022692"/>
    </source>
</evidence>
<feature type="transmembrane region" description="Helical" evidence="6">
    <location>
        <begin position="39"/>
        <end position="62"/>
    </location>
</feature>
<feature type="transmembrane region" description="Helical" evidence="6">
    <location>
        <begin position="6"/>
        <end position="27"/>
    </location>
</feature>
<dbReference type="PIRSF" id="PIRSF006324">
    <property type="entry name" value="LeuE"/>
    <property type="match status" value="1"/>
</dbReference>
<feature type="transmembrane region" description="Helical" evidence="6">
    <location>
        <begin position="119"/>
        <end position="139"/>
    </location>
</feature>
<dbReference type="GO" id="GO:0015171">
    <property type="term" value="F:amino acid transmembrane transporter activity"/>
    <property type="evidence" value="ECO:0007669"/>
    <property type="project" value="TreeGrafter"/>
</dbReference>
<keyword evidence="8" id="KW-1185">Reference proteome</keyword>
<dbReference type="InterPro" id="IPR001123">
    <property type="entry name" value="LeuE-type"/>
</dbReference>
<feature type="transmembrane region" description="Helical" evidence="6">
    <location>
        <begin position="68"/>
        <end position="89"/>
    </location>
</feature>
<accession>A0A7X6L0S0</accession>
<name>A0A7X6L0S0_9NOCA</name>
<dbReference type="AlphaFoldDB" id="A0A7X6L0S0"/>
<keyword evidence="4 6" id="KW-1133">Transmembrane helix</keyword>
<evidence type="ECO:0000313" key="8">
    <source>
        <dbReference type="Proteomes" id="UP000540698"/>
    </source>
</evidence>
<evidence type="ECO:0000256" key="1">
    <source>
        <dbReference type="ARBA" id="ARBA00004651"/>
    </source>
</evidence>
<gene>
    <name evidence="7" type="ORF">HGB38_05755</name>
</gene>
<organism evidence="7 8">
    <name type="scientific">Nocardia gamkensis</name>
    <dbReference type="NCBI Taxonomy" id="352869"/>
    <lineage>
        <taxon>Bacteria</taxon>
        <taxon>Bacillati</taxon>
        <taxon>Actinomycetota</taxon>
        <taxon>Actinomycetes</taxon>
        <taxon>Mycobacteriales</taxon>
        <taxon>Nocardiaceae</taxon>
        <taxon>Nocardia</taxon>
    </lineage>
</organism>
<keyword evidence="5 6" id="KW-0472">Membrane</keyword>
<evidence type="ECO:0000256" key="5">
    <source>
        <dbReference type="ARBA" id="ARBA00023136"/>
    </source>
</evidence>
<evidence type="ECO:0000256" key="2">
    <source>
        <dbReference type="ARBA" id="ARBA00022475"/>
    </source>
</evidence>
<sequence>MVPASDLLAFVAAAFVIIVVPGPGVLFTIGRALTLGRRAALLSVLGHAAGVYVALVLVAIGLGTLLSASALALTVVKFAGALYLMYLGIQAIRQRSALRVALGATIEPAPHARVLRQSAIVGLTNPKAIVFFSAVLPHFADPAAGSLSWQFLLLGTVFLAIALVSDSAWALLAASARSWFARSPRRLEAVGGAGGVMIFGVGASVALTGSGD</sequence>
<proteinExistence type="predicted"/>
<dbReference type="RefSeq" id="WP_062968537.1">
    <property type="nucleotide sequence ID" value="NZ_JAAXOS010000002.1"/>
</dbReference>
<comment type="caution">
    <text evidence="7">The sequence shown here is derived from an EMBL/GenBank/DDBJ whole genome shotgun (WGS) entry which is preliminary data.</text>
</comment>
<feature type="transmembrane region" description="Helical" evidence="6">
    <location>
        <begin position="151"/>
        <end position="175"/>
    </location>
</feature>
<dbReference type="PANTHER" id="PTHR30086">
    <property type="entry name" value="ARGININE EXPORTER PROTEIN ARGO"/>
    <property type="match status" value="1"/>
</dbReference>
<keyword evidence="2" id="KW-1003">Cell membrane</keyword>
<dbReference type="PANTHER" id="PTHR30086:SF20">
    <property type="entry name" value="ARGININE EXPORTER PROTEIN ARGO-RELATED"/>
    <property type="match status" value="1"/>
</dbReference>
<reference evidence="7 8" key="1">
    <citation type="submission" date="2020-04" db="EMBL/GenBank/DDBJ databases">
        <title>MicrobeNet Type strains.</title>
        <authorList>
            <person name="Nicholson A.C."/>
        </authorList>
    </citation>
    <scope>NUCLEOTIDE SEQUENCE [LARGE SCALE GENOMIC DNA]</scope>
    <source>
        <strain evidence="7 8">DSM 44956</strain>
    </source>
</reference>
<dbReference type="GO" id="GO:0005886">
    <property type="term" value="C:plasma membrane"/>
    <property type="evidence" value="ECO:0007669"/>
    <property type="project" value="UniProtKB-SubCell"/>
</dbReference>
<dbReference type="Proteomes" id="UP000540698">
    <property type="component" value="Unassembled WGS sequence"/>
</dbReference>
<evidence type="ECO:0000313" key="7">
    <source>
        <dbReference type="EMBL" id="NKY25740.1"/>
    </source>
</evidence>